<dbReference type="PIRSF" id="PIRSF030200">
    <property type="entry name" value="PaaB"/>
    <property type="match status" value="1"/>
</dbReference>
<keyword evidence="2" id="KW-1185">Reference proteome</keyword>
<organism evidence="1 2">
    <name type="scientific">Psychromonas ingrahamii (strain DSM 17664 / CCUG 51855 / 37)</name>
    <dbReference type="NCBI Taxonomy" id="357804"/>
    <lineage>
        <taxon>Bacteria</taxon>
        <taxon>Pseudomonadati</taxon>
        <taxon>Pseudomonadota</taxon>
        <taxon>Gammaproteobacteria</taxon>
        <taxon>Alteromonadales</taxon>
        <taxon>Psychromonadaceae</taxon>
        <taxon>Psychromonas</taxon>
    </lineage>
</organism>
<evidence type="ECO:0000313" key="2">
    <source>
        <dbReference type="Proteomes" id="UP000000639"/>
    </source>
</evidence>
<dbReference type="NCBIfam" id="TIGR02157">
    <property type="entry name" value="PA_CoA_Oxy2"/>
    <property type="match status" value="1"/>
</dbReference>
<dbReference type="AlphaFoldDB" id="A1SSN9"/>
<reference evidence="1 2" key="1">
    <citation type="submission" date="2007-01" db="EMBL/GenBank/DDBJ databases">
        <title>Complete sequence of Psychromonas ingrahamii 37.</title>
        <authorList>
            <consortium name="US DOE Joint Genome Institute"/>
            <person name="Copeland A."/>
            <person name="Lucas S."/>
            <person name="Lapidus A."/>
            <person name="Barry K."/>
            <person name="Detter J.C."/>
            <person name="Glavina del Rio T."/>
            <person name="Hammon N."/>
            <person name="Israni S."/>
            <person name="Dalin E."/>
            <person name="Tice H."/>
            <person name="Pitluck S."/>
            <person name="Thompson L.S."/>
            <person name="Brettin T."/>
            <person name="Bruce D."/>
            <person name="Han C."/>
            <person name="Tapia R."/>
            <person name="Schmutz J."/>
            <person name="Larimer F."/>
            <person name="Land M."/>
            <person name="Hauser L."/>
            <person name="Kyrpides N."/>
            <person name="Ivanova N."/>
            <person name="Staley J."/>
            <person name="Richardson P."/>
        </authorList>
    </citation>
    <scope>NUCLEOTIDE SEQUENCE [LARGE SCALE GENOMIC DNA]</scope>
    <source>
        <strain evidence="1 2">37</strain>
    </source>
</reference>
<proteinExistence type="predicted"/>
<dbReference type="STRING" id="357804.Ping_0651"/>
<dbReference type="EMBL" id="CP000510">
    <property type="protein sequence ID" value="ABM02504.1"/>
    <property type="molecule type" value="Genomic_DNA"/>
</dbReference>
<dbReference type="InterPro" id="IPR009359">
    <property type="entry name" value="PaaB"/>
</dbReference>
<dbReference type="RefSeq" id="WP_011769063.1">
    <property type="nucleotide sequence ID" value="NC_008709.1"/>
</dbReference>
<dbReference type="eggNOG" id="COG3460">
    <property type="taxonomic scope" value="Bacteria"/>
</dbReference>
<accession>A1SSN9</accession>
<dbReference type="Pfam" id="PF06243">
    <property type="entry name" value="PaaB"/>
    <property type="match status" value="1"/>
</dbReference>
<dbReference type="Gene3D" id="3.10.20.520">
    <property type="entry name" value="Phenylacetic acid degradation B"/>
    <property type="match status" value="1"/>
</dbReference>
<dbReference type="KEGG" id="pin:Ping_0651"/>
<protein>
    <submittedName>
        <fullName evidence="1">Phenylacetate-CoA oxygenase, PaaH subunit</fullName>
    </submittedName>
</protein>
<dbReference type="Proteomes" id="UP000000639">
    <property type="component" value="Chromosome"/>
</dbReference>
<dbReference type="OrthoDB" id="8593533at2"/>
<evidence type="ECO:0000313" key="1">
    <source>
        <dbReference type="EMBL" id="ABM02504.1"/>
    </source>
</evidence>
<dbReference type="HOGENOM" id="CLU_141459_2_0_6"/>
<name>A1SSN9_PSYIN</name>
<dbReference type="InterPro" id="IPR038693">
    <property type="entry name" value="PaaB_sf"/>
</dbReference>
<gene>
    <name evidence="1" type="ordered locus">Ping_0651</name>
</gene>
<sequence length="95" mass="10750">MTSTNWPLYEVFVQSKQGLDHKHVGSIRGADDRTALEGARDLYTRRSEGVSIWVVKSSLITASQPSESGPLFEPADDKIYRHARFYTIPSNIKHM</sequence>